<dbReference type="Proteomes" id="UP000194841">
    <property type="component" value="Unassembled WGS sequence"/>
</dbReference>
<feature type="signal peptide" evidence="1">
    <location>
        <begin position="1"/>
        <end position="25"/>
    </location>
</feature>
<organism evidence="2 3">
    <name type="scientific">Pseudoalteromonas ulvae</name>
    <dbReference type="NCBI Taxonomy" id="107327"/>
    <lineage>
        <taxon>Bacteria</taxon>
        <taxon>Pseudomonadati</taxon>
        <taxon>Pseudomonadota</taxon>
        <taxon>Gammaproteobacteria</taxon>
        <taxon>Alteromonadales</taxon>
        <taxon>Pseudoalteromonadaceae</taxon>
        <taxon>Pseudoalteromonas</taxon>
    </lineage>
</organism>
<name>A0A244CUF6_PSEDV</name>
<protein>
    <recommendedName>
        <fullName evidence="4">DUF4124 domain-containing protein</fullName>
    </recommendedName>
</protein>
<dbReference type="RefSeq" id="WP_086742628.1">
    <property type="nucleotide sequence ID" value="NZ_MWPV01000001.1"/>
</dbReference>
<proteinExistence type="predicted"/>
<sequence>MKLNLKIKNLLPFIALIITPIQAQAKIHHCIINGISTYSDQPCEASDSPVGNPLKPHWYIDMPSQAVADAFSISMSDQGFMKVENESYITSFESNAEQIVTFAQVKFKSMPCTQSQRYNIRELLTLFGLNANRLSHIKGTANYANSFNDHDNKLKITFLCPYDGALYSASFSKRYYQKN</sequence>
<evidence type="ECO:0000256" key="1">
    <source>
        <dbReference type="SAM" id="SignalP"/>
    </source>
</evidence>
<dbReference type="EMBL" id="MWPV01000001">
    <property type="protein sequence ID" value="OUL59235.1"/>
    <property type="molecule type" value="Genomic_DNA"/>
</dbReference>
<gene>
    <name evidence="2" type="ORF">B1199_02920</name>
</gene>
<accession>A0A244CUF6</accession>
<evidence type="ECO:0000313" key="3">
    <source>
        <dbReference type="Proteomes" id="UP000194841"/>
    </source>
</evidence>
<evidence type="ECO:0008006" key="4">
    <source>
        <dbReference type="Google" id="ProtNLM"/>
    </source>
</evidence>
<comment type="caution">
    <text evidence="2">The sequence shown here is derived from an EMBL/GenBank/DDBJ whole genome shotgun (WGS) entry which is preliminary data.</text>
</comment>
<keyword evidence="3" id="KW-1185">Reference proteome</keyword>
<keyword evidence="1" id="KW-0732">Signal</keyword>
<dbReference type="AlphaFoldDB" id="A0A244CUF6"/>
<reference evidence="2 3" key="1">
    <citation type="submission" date="2017-02" db="EMBL/GenBank/DDBJ databases">
        <title>Pseudoalteromonas ulvae TC14 Genome.</title>
        <authorList>
            <person name="Molmeret M."/>
        </authorList>
    </citation>
    <scope>NUCLEOTIDE SEQUENCE [LARGE SCALE GENOMIC DNA]</scope>
    <source>
        <strain evidence="2">TC14</strain>
    </source>
</reference>
<evidence type="ECO:0000313" key="2">
    <source>
        <dbReference type="EMBL" id="OUL59235.1"/>
    </source>
</evidence>
<feature type="chain" id="PRO_5012309199" description="DUF4124 domain-containing protein" evidence="1">
    <location>
        <begin position="26"/>
        <end position="179"/>
    </location>
</feature>